<sequence>MSDTGGWNGPNQPGYPGPAFPPPPVSPQPGVIPLRPLGVGEILDGAFTTMRRHPGLVFGFSALVAVIGAVADFALTRSLLGGVRTLHPLGPAATEQEQLAWFSEALRQTAVSAGITFVVGLLTSTFLSGFMTIVVGKAVLGRRVELREVLAELKPRLLPLLGLTVLYMLIVGVATVFFIVPGVWLYVLFALAAPALVLEQSGIGTAFGRSRLLVQGSWWRVFGILLLTGLVTILVTGIIEVPFGLGLGLNSELAQYLGQAVSSTIVTPFAAGASALLYIDQRMRREGMDIQLARAAAAGQ</sequence>
<evidence type="ECO:0000256" key="2">
    <source>
        <dbReference type="SAM" id="Phobius"/>
    </source>
</evidence>
<evidence type="ECO:0000256" key="1">
    <source>
        <dbReference type="SAM" id="MobiDB-lite"/>
    </source>
</evidence>
<dbReference type="InterPro" id="IPR057169">
    <property type="entry name" value="DUF7847"/>
</dbReference>
<feature type="compositionally biased region" description="Pro residues" evidence="1">
    <location>
        <begin position="13"/>
        <end position="27"/>
    </location>
</feature>
<organism evidence="4 5">
    <name type="scientific">Amycolatopsis cynarae</name>
    <dbReference type="NCBI Taxonomy" id="2995223"/>
    <lineage>
        <taxon>Bacteria</taxon>
        <taxon>Bacillati</taxon>
        <taxon>Actinomycetota</taxon>
        <taxon>Actinomycetes</taxon>
        <taxon>Pseudonocardiales</taxon>
        <taxon>Pseudonocardiaceae</taxon>
        <taxon>Amycolatopsis</taxon>
    </lineage>
</organism>
<evidence type="ECO:0000259" key="3">
    <source>
        <dbReference type="Pfam" id="PF25231"/>
    </source>
</evidence>
<feature type="transmembrane region" description="Helical" evidence="2">
    <location>
        <begin position="56"/>
        <end position="75"/>
    </location>
</feature>
<gene>
    <name evidence="4" type="ORF">ORV05_28370</name>
</gene>
<keyword evidence="2" id="KW-1133">Transmembrane helix</keyword>
<feature type="transmembrane region" description="Helical" evidence="2">
    <location>
        <begin position="186"/>
        <end position="207"/>
    </location>
</feature>
<reference evidence="4" key="1">
    <citation type="submission" date="2022-11" db="EMBL/GenBank/DDBJ databases">
        <authorList>
            <person name="Mo P."/>
        </authorList>
    </citation>
    <scope>NUCLEOTIDE SEQUENCE</scope>
    <source>
        <strain evidence="4">HUAS 11-8</strain>
    </source>
</reference>
<name>A0ABY7B0S8_9PSEU</name>
<dbReference type="Proteomes" id="UP001163203">
    <property type="component" value="Chromosome"/>
</dbReference>
<keyword evidence="2" id="KW-0472">Membrane</keyword>
<feature type="transmembrane region" description="Helical" evidence="2">
    <location>
        <begin position="259"/>
        <end position="279"/>
    </location>
</feature>
<evidence type="ECO:0000313" key="5">
    <source>
        <dbReference type="Proteomes" id="UP001163203"/>
    </source>
</evidence>
<keyword evidence="5" id="KW-1185">Reference proteome</keyword>
<protein>
    <recommendedName>
        <fullName evidence="3">DUF7847 domain-containing protein</fullName>
    </recommendedName>
</protein>
<accession>A0ABY7B0S8</accession>
<feature type="region of interest" description="Disordered" evidence="1">
    <location>
        <begin position="1"/>
        <end position="27"/>
    </location>
</feature>
<keyword evidence="2" id="KW-0812">Transmembrane</keyword>
<feature type="transmembrane region" description="Helical" evidence="2">
    <location>
        <begin position="111"/>
        <end position="136"/>
    </location>
</feature>
<feature type="domain" description="DUF7847" evidence="3">
    <location>
        <begin position="56"/>
        <end position="278"/>
    </location>
</feature>
<dbReference type="RefSeq" id="WP_268755047.1">
    <property type="nucleotide sequence ID" value="NZ_CP113836.1"/>
</dbReference>
<dbReference type="Pfam" id="PF25231">
    <property type="entry name" value="DUF7847"/>
    <property type="match status" value="1"/>
</dbReference>
<dbReference type="EMBL" id="CP113836">
    <property type="protein sequence ID" value="WAL64822.1"/>
    <property type="molecule type" value="Genomic_DNA"/>
</dbReference>
<feature type="transmembrane region" description="Helical" evidence="2">
    <location>
        <begin position="157"/>
        <end position="180"/>
    </location>
</feature>
<evidence type="ECO:0000313" key="4">
    <source>
        <dbReference type="EMBL" id="WAL64822.1"/>
    </source>
</evidence>
<proteinExistence type="predicted"/>
<feature type="transmembrane region" description="Helical" evidence="2">
    <location>
        <begin position="219"/>
        <end position="239"/>
    </location>
</feature>